<gene>
    <name evidence="1" type="ORF">WKW77_34045</name>
</gene>
<accession>A0ABU8VR91</accession>
<reference evidence="1 2" key="1">
    <citation type="submission" date="2024-03" db="EMBL/GenBank/DDBJ databases">
        <title>Novel species of the genus Variovorax.</title>
        <authorList>
            <person name="Liu Q."/>
            <person name="Xin Y.-H."/>
        </authorList>
    </citation>
    <scope>NUCLEOTIDE SEQUENCE [LARGE SCALE GENOMIC DNA]</scope>
    <source>
        <strain evidence="1 2">KACC 18899</strain>
    </source>
</reference>
<keyword evidence="2" id="KW-1185">Reference proteome</keyword>
<comment type="caution">
    <text evidence="1">The sequence shown here is derived from an EMBL/GenBank/DDBJ whole genome shotgun (WGS) entry which is preliminary data.</text>
</comment>
<protein>
    <submittedName>
        <fullName evidence="1">Uncharacterized protein</fullName>
    </submittedName>
</protein>
<proteinExistence type="predicted"/>
<dbReference type="Proteomes" id="UP001365846">
    <property type="component" value="Unassembled WGS sequence"/>
</dbReference>
<evidence type="ECO:0000313" key="1">
    <source>
        <dbReference type="EMBL" id="MEJ8816115.1"/>
    </source>
</evidence>
<dbReference type="RefSeq" id="WP_340361309.1">
    <property type="nucleotide sequence ID" value="NZ_JBBKZU010000031.1"/>
</dbReference>
<dbReference type="EMBL" id="JBBKZU010000031">
    <property type="protein sequence ID" value="MEJ8816115.1"/>
    <property type="molecule type" value="Genomic_DNA"/>
</dbReference>
<evidence type="ECO:0000313" key="2">
    <source>
        <dbReference type="Proteomes" id="UP001365846"/>
    </source>
</evidence>
<organism evidence="1 2">
    <name type="scientific">Variovorax ureilyticus</name>
    <dbReference type="NCBI Taxonomy" id="1836198"/>
    <lineage>
        <taxon>Bacteria</taxon>
        <taxon>Pseudomonadati</taxon>
        <taxon>Pseudomonadota</taxon>
        <taxon>Betaproteobacteria</taxon>
        <taxon>Burkholderiales</taxon>
        <taxon>Comamonadaceae</taxon>
        <taxon>Variovorax</taxon>
    </lineage>
</organism>
<name>A0ABU8VR91_9BURK</name>
<sequence>MPNAKSLCALDGRIDCRQTLFTPLVSVVANARSAVVSTRLPPDAKARFAALAERHQLTESGLLSTLVDEVLRSNAPGAVASEPDAGVKDTEADAASEDRVTLRLRYGDRTRAAERAGARGMKTGTYLALLIHNHVRASDVLPPQELDLLKAVGAQLAALGRQLRMFDMPKTMTEPAASELRDLLSRVLHEVESARETSAAVVRRNLMSWEAGHA</sequence>